<accession>A0ABY6GEI0</accession>
<proteinExistence type="predicted"/>
<keyword evidence="1" id="KW-1133">Transmembrane helix</keyword>
<dbReference type="Proteomes" id="UP001162800">
    <property type="component" value="Plasmid unnamed1"/>
</dbReference>
<sequence length="186" mass="18920">MNYNATTGTTTTNNGTLVTGLFRDRESAEAAYNAASARGYSRDDVNLVMSDETRNRHFANDAAAGTQTELGNKAAEGAGIGGAIGGTLGAIVAAVAAVGTSLALPGVGLVVAGPLAAALAGAGAGAAGGGLIGALIGWNIPEERVKHYEQGINEGGILMGMRAKNDEDATYLENEWKQNRGEHVYR</sequence>
<dbReference type="PANTHER" id="PTHR36109">
    <property type="entry name" value="MEMBRANE PROTEIN-RELATED"/>
    <property type="match status" value="1"/>
</dbReference>
<evidence type="ECO:0000313" key="2">
    <source>
        <dbReference type="EMBL" id="UYG53501.1"/>
    </source>
</evidence>
<keyword evidence="1" id="KW-0812">Transmembrane</keyword>
<protein>
    <recommendedName>
        <fullName evidence="4">General stress protein 17M-like domain-containing protein</fullName>
    </recommendedName>
</protein>
<dbReference type="InterPro" id="IPR052948">
    <property type="entry name" value="Low_temp-induced_all0457"/>
</dbReference>
<evidence type="ECO:0000313" key="3">
    <source>
        <dbReference type="Proteomes" id="UP001162800"/>
    </source>
</evidence>
<dbReference type="RefSeq" id="WP_231043633.1">
    <property type="nucleotide sequence ID" value="NZ_CP106882.1"/>
</dbReference>
<name>A0ABY6GEI0_9BURK</name>
<organism evidence="2 3">
    <name type="scientific">Comamonas endophytica</name>
    <dbReference type="NCBI Taxonomy" id="2949090"/>
    <lineage>
        <taxon>Bacteria</taxon>
        <taxon>Pseudomonadati</taxon>
        <taxon>Pseudomonadota</taxon>
        <taxon>Betaproteobacteria</taxon>
        <taxon>Burkholderiales</taxon>
        <taxon>Comamonadaceae</taxon>
        <taxon>Comamonas</taxon>
    </lineage>
</organism>
<gene>
    <name evidence="2" type="ORF">M9799_19225</name>
</gene>
<reference evidence="2" key="1">
    <citation type="submission" date="2022-09" db="EMBL/GenBank/DDBJ databases">
        <title>The complete genome of Acidovorax sp. 5MLIR.</title>
        <authorList>
            <person name="Liu L."/>
            <person name="Yue J."/>
            <person name="Yang F."/>
            <person name="Yuan J."/>
            <person name="Li L."/>
        </authorList>
    </citation>
    <scope>NUCLEOTIDE SEQUENCE</scope>
    <source>
        <strain evidence="2">5MLIR</strain>
        <plasmid evidence="2">unnamed1</plasmid>
    </source>
</reference>
<keyword evidence="1" id="KW-0472">Membrane</keyword>
<feature type="transmembrane region" description="Helical" evidence="1">
    <location>
        <begin position="80"/>
        <end position="104"/>
    </location>
</feature>
<evidence type="ECO:0008006" key="4">
    <source>
        <dbReference type="Google" id="ProtNLM"/>
    </source>
</evidence>
<dbReference type="PANTHER" id="PTHR36109:SF2">
    <property type="entry name" value="MEMBRANE PROTEIN"/>
    <property type="match status" value="1"/>
</dbReference>
<keyword evidence="2" id="KW-0614">Plasmid</keyword>
<dbReference type="EMBL" id="CP106882">
    <property type="protein sequence ID" value="UYG53501.1"/>
    <property type="molecule type" value="Genomic_DNA"/>
</dbReference>
<keyword evidence="3" id="KW-1185">Reference proteome</keyword>
<feature type="transmembrane region" description="Helical" evidence="1">
    <location>
        <begin position="116"/>
        <end position="138"/>
    </location>
</feature>
<evidence type="ECO:0000256" key="1">
    <source>
        <dbReference type="SAM" id="Phobius"/>
    </source>
</evidence>
<geneLocation type="plasmid" evidence="2 3">
    <name>unnamed1</name>
</geneLocation>